<keyword evidence="1" id="KW-0489">Methyltransferase</keyword>
<name>C3YZ68_BRAFL</name>
<organism>
    <name type="scientific">Branchiostoma floridae</name>
    <name type="common">Florida lancelet</name>
    <name type="synonym">Amphioxus</name>
    <dbReference type="NCBI Taxonomy" id="7739"/>
    <lineage>
        <taxon>Eukaryota</taxon>
        <taxon>Metazoa</taxon>
        <taxon>Chordata</taxon>
        <taxon>Cephalochordata</taxon>
        <taxon>Leptocardii</taxon>
        <taxon>Amphioxiformes</taxon>
        <taxon>Branchiostomatidae</taxon>
        <taxon>Branchiostoma</taxon>
    </lineage>
</organism>
<dbReference type="FunFam" id="3.40.50.150:FF:000118">
    <property type="entry name" value="Histamine N-methyltransferase"/>
    <property type="match status" value="1"/>
</dbReference>
<evidence type="ECO:0008006" key="4">
    <source>
        <dbReference type="Google" id="ProtNLM"/>
    </source>
</evidence>
<reference evidence="3" key="1">
    <citation type="journal article" date="2008" name="Nature">
        <title>The amphioxus genome and the evolution of the chordate karyotype.</title>
        <authorList>
            <consortium name="US DOE Joint Genome Institute (JGI-PGF)"/>
            <person name="Putnam N.H."/>
            <person name="Butts T."/>
            <person name="Ferrier D.E.K."/>
            <person name="Furlong R.F."/>
            <person name="Hellsten U."/>
            <person name="Kawashima T."/>
            <person name="Robinson-Rechavi M."/>
            <person name="Shoguchi E."/>
            <person name="Terry A."/>
            <person name="Yu J.-K."/>
            <person name="Benito-Gutierrez E.L."/>
            <person name="Dubchak I."/>
            <person name="Garcia-Fernandez J."/>
            <person name="Gibson-Brown J.J."/>
            <person name="Grigoriev I.V."/>
            <person name="Horton A.C."/>
            <person name="de Jong P.J."/>
            <person name="Jurka J."/>
            <person name="Kapitonov V.V."/>
            <person name="Kohara Y."/>
            <person name="Kuroki Y."/>
            <person name="Lindquist E."/>
            <person name="Lucas S."/>
            <person name="Osoegawa K."/>
            <person name="Pennacchio L.A."/>
            <person name="Salamov A.A."/>
            <person name="Satou Y."/>
            <person name="Sauka-Spengler T."/>
            <person name="Schmutz J."/>
            <person name="Shin-I T."/>
            <person name="Toyoda A."/>
            <person name="Bronner-Fraser M."/>
            <person name="Fujiyama A."/>
            <person name="Holland L.Z."/>
            <person name="Holland P.W.H."/>
            <person name="Satoh N."/>
            <person name="Rokhsar D.S."/>
        </authorList>
    </citation>
    <scope>NUCLEOTIDE SEQUENCE [LARGE SCALE GENOMIC DNA]</scope>
    <source>
        <strain evidence="3">S238N-H82</strain>
        <tissue evidence="3">Testes</tissue>
    </source>
</reference>
<evidence type="ECO:0000313" key="3">
    <source>
        <dbReference type="EMBL" id="EEN54576.1"/>
    </source>
</evidence>
<dbReference type="eggNOG" id="ENOG502TCRV">
    <property type="taxonomic scope" value="Eukaryota"/>
</dbReference>
<dbReference type="SUPFAM" id="SSF53335">
    <property type="entry name" value="S-adenosyl-L-methionine-dependent methyltransferases"/>
    <property type="match status" value="1"/>
</dbReference>
<protein>
    <recommendedName>
        <fullName evidence="4">Histamine N-methyltransferase</fullName>
    </recommendedName>
</protein>
<dbReference type="Gene3D" id="3.40.50.150">
    <property type="entry name" value="Vaccinia Virus protein VP39"/>
    <property type="match status" value="1"/>
</dbReference>
<dbReference type="Pfam" id="PF13489">
    <property type="entry name" value="Methyltransf_23"/>
    <property type="match status" value="1"/>
</dbReference>
<accession>C3YZ68</accession>
<dbReference type="EMBL" id="GG666565">
    <property type="protein sequence ID" value="EEN54576.1"/>
    <property type="molecule type" value="Genomic_DNA"/>
</dbReference>
<sequence>MADRYLARWQAWLAATEMKTYESVYGPVVPAATLCEPGADLRVLGIGSGSGDVDSVILKSLLQRHNSVYSRVVEPSKQMIDKYKSLVREDTSLGTVEFDWRQQTAEEYFQKKDDTKFHLIHAIHSLYYVEDHDATLWAMWEQLAVGGYMLVIMESDKSDWGKLQYKMWAEFGQGDRLKTPFRLSCDVKKWLEARGIDYVTSGDEININVTECFKEGSKAGRLILDFLTTTPDVSAYPEIKSMALEHIRCNSSVIDEQMIFKGIDEVIAFRKK</sequence>
<gene>
    <name evidence="3" type="ORF">BRAFLDRAFT_66955</name>
</gene>
<keyword evidence="2" id="KW-0808">Transferase</keyword>
<dbReference type="InParanoid" id="C3YZ68"/>
<dbReference type="AlphaFoldDB" id="C3YZ68"/>
<proteinExistence type="predicted"/>
<evidence type="ECO:0000256" key="2">
    <source>
        <dbReference type="ARBA" id="ARBA00022679"/>
    </source>
</evidence>
<dbReference type="GO" id="GO:0008168">
    <property type="term" value="F:methyltransferase activity"/>
    <property type="evidence" value="ECO:0007669"/>
    <property type="project" value="UniProtKB-KW"/>
</dbReference>
<dbReference type="InterPro" id="IPR029063">
    <property type="entry name" value="SAM-dependent_MTases_sf"/>
</dbReference>
<dbReference type="GO" id="GO:0032259">
    <property type="term" value="P:methylation"/>
    <property type="evidence" value="ECO:0007669"/>
    <property type="project" value="UniProtKB-KW"/>
</dbReference>
<dbReference type="FunCoup" id="C3YZ68">
    <property type="interactions" value="3"/>
</dbReference>
<evidence type="ECO:0000256" key="1">
    <source>
        <dbReference type="ARBA" id="ARBA00022603"/>
    </source>
</evidence>